<dbReference type="SUPFAM" id="SSF53474">
    <property type="entry name" value="alpha/beta-Hydrolases"/>
    <property type="match status" value="1"/>
</dbReference>
<evidence type="ECO:0008006" key="2">
    <source>
        <dbReference type="Google" id="ProtNLM"/>
    </source>
</evidence>
<evidence type="ECO:0000313" key="1">
    <source>
        <dbReference type="EMBL" id="KKL93621.1"/>
    </source>
</evidence>
<dbReference type="EMBL" id="LAZR01019136">
    <property type="protein sequence ID" value="KKL93621.1"/>
    <property type="molecule type" value="Genomic_DNA"/>
</dbReference>
<sequence>MDATLPLIIRILLMTIFMYGPNDWHQYRQNIPKKPMLIVVHGGGYNGGHIEPVSNNLIGWEAFSNLYGIDVFLVHYKIATEEESSFPQPLWDIKQAYDELMEIHQPDNVAFLATSAGVSITYQAIKKYSIPAGLIGFYGLTDLEIESDFSEGVNEGIDQYISAPYSRRHASPIQKPITHTDVWLVHGMEDDFVNVHQTQIMEPYHEVQYLQGKNHAFNVWDNCSDLIRSFVYRIS</sequence>
<gene>
    <name evidence="1" type="ORF">LCGC14_1872860</name>
</gene>
<name>A0A0F9GSJ9_9ZZZZ</name>
<organism evidence="1">
    <name type="scientific">marine sediment metagenome</name>
    <dbReference type="NCBI Taxonomy" id="412755"/>
    <lineage>
        <taxon>unclassified sequences</taxon>
        <taxon>metagenomes</taxon>
        <taxon>ecological metagenomes</taxon>
    </lineage>
</organism>
<dbReference type="Gene3D" id="3.40.50.1820">
    <property type="entry name" value="alpha/beta hydrolase"/>
    <property type="match status" value="1"/>
</dbReference>
<dbReference type="InterPro" id="IPR029058">
    <property type="entry name" value="AB_hydrolase_fold"/>
</dbReference>
<reference evidence="1" key="1">
    <citation type="journal article" date="2015" name="Nature">
        <title>Complex archaea that bridge the gap between prokaryotes and eukaryotes.</title>
        <authorList>
            <person name="Spang A."/>
            <person name="Saw J.H."/>
            <person name="Jorgensen S.L."/>
            <person name="Zaremba-Niedzwiedzka K."/>
            <person name="Martijn J."/>
            <person name="Lind A.E."/>
            <person name="van Eijk R."/>
            <person name="Schleper C."/>
            <person name="Guy L."/>
            <person name="Ettema T.J."/>
        </authorList>
    </citation>
    <scope>NUCLEOTIDE SEQUENCE</scope>
</reference>
<accession>A0A0F9GSJ9</accession>
<proteinExistence type="predicted"/>
<dbReference type="AlphaFoldDB" id="A0A0F9GSJ9"/>
<protein>
    <recommendedName>
        <fullName evidence="2">Phospholipase/carboxylesterase/thioesterase domain-containing protein</fullName>
    </recommendedName>
</protein>
<comment type="caution">
    <text evidence="1">The sequence shown here is derived from an EMBL/GenBank/DDBJ whole genome shotgun (WGS) entry which is preliminary data.</text>
</comment>